<evidence type="ECO:0000259" key="10">
    <source>
        <dbReference type="Pfam" id="PF03900"/>
    </source>
</evidence>
<dbReference type="EMBL" id="UOGB01000229">
    <property type="protein sequence ID" value="VAX22202.1"/>
    <property type="molecule type" value="Genomic_DNA"/>
</dbReference>
<sequence length="224" mass="24177">TKLPEELEISVIAEREDPRDAFIARKVESFTQLPENAKVGTSSLRRQAQMLNRRRDLIIVPLRGNVGTRLRKLTEEKLDAVILAAAGLKRMEQEDVVTEYMDPAVCLPAVAQGALGIETRKGDGGIMALIGFLDHPNTRAEVEAERAFLEKLEGGCQVPIAAYATLKDGVITLDGLVGAVDGSVIHREKMSAGVDSGKKLGVDLAEKLLDMGAGKILDEVYNSG</sequence>
<gene>
    <name evidence="11" type="ORF">MNBD_NITROSPINAE03-646</name>
</gene>
<evidence type="ECO:0000256" key="5">
    <source>
        <dbReference type="ARBA" id="ARBA00016519"/>
    </source>
</evidence>
<dbReference type="InterPro" id="IPR022417">
    <property type="entry name" value="Porphobilin_deaminase_N"/>
</dbReference>
<evidence type="ECO:0000259" key="9">
    <source>
        <dbReference type="Pfam" id="PF01379"/>
    </source>
</evidence>
<dbReference type="PROSITE" id="PS00533">
    <property type="entry name" value="PORPHOBILINOGEN_DEAM"/>
    <property type="match status" value="1"/>
</dbReference>
<comment type="similarity">
    <text evidence="3">Belongs to the HMBS family.</text>
</comment>
<feature type="domain" description="Porphobilinogen deaminase N-terminal" evidence="9">
    <location>
        <begin position="1"/>
        <end position="125"/>
    </location>
</feature>
<dbReference type="FunFam" id="3.30.160.40:FF:000002">
    <property type="entry name" value="Porphobilinogen deaminase"/>
    <property type="match status" value="1"/>
</dbReference>
<evidence type="ECO:0000256" key="3">
    <source>
        <dbReference type="ARBA" id="ARBA00005638"/>
    </source>
</evidence>
<dbReference type="NCBIfam" id="TIGR00212">
    <property type="entry name" value="hemC"/>
    <property type="match status" value="1"/>
</dbReference>
<evidence type="ECO:0000256" key="4">
    <source>
        <dbReference type="ARBA" id="ARBA00012655"/>
    </source>
</evidence>
<dbReference type="Pfam" id="PF03900">
    <property type="entry name" value="Porphobil_deamC"/>
    <property type="match status" value="1"/>
</dbReference>
<dbReference type="GO" id="GO:0005737">
    <property type="term" value="C:cytoplasm"/>
    <property type="evidence" value="ECO:0007669"/>
    <property type="project" value="TreeGrafter"/>
</dbReference>
<dbReference type="Gene3D" id="3.40.190.10">
    <property type="entry name" value="Periplasmic binding protein-like II"/>
    <property type="match status" value="1"/>
</dbReference>
<dbReference type="FunFam" id="3.40.190.10:FF:000005">
    <property type="entry name" value="Porphobilinogen deaminase"/>
    <property type="match status" value="1"/>
</dbReference>
<dbReference type="GO" id="GO:0006783">
    <property type="term" value="P:heme biosynthetic process"/>
    <property type="evidence" value="ECO:0007669"/>
    <property type="project" value="UniProtKB-ARBA"/>
</dbReference>
<comment type="cofactor">
    <cofactor evidence="1">
        <name>dipyrromethane</name>
        <dbReference type="ChEBI" id="CHEBI:60342"/>
    </cofactor>
</comment>
<keyword evidence="7" id="KW-0627">Porphyrin biosynthesis</keyword>
<keyword evidence="6 11" id="KW-0808">Transferase</keyword>
<feature type="domain" description="Porphobilinogen deaminase C-terminal" evidence="10">
    <location>
        <begin position="141"/>
        <end position="209"/>
    </location>
</feature>
<dbReference type="InterPro" id="IPR000860">
    <property type="entry name" value="HemC"/>
</dbReference>
<comment type="pathway">
    <text evidence="2">Porphyrin-containing compound metabolism; protoporphyrin-IX biosynthesis; coproporphyrinogen-III from 5-aminolevulinate: step 2/4.</text>
</comment>
<evidence type="ECO:0000256" key="1">
    <source>
        <dbReference type="ARBA" id="ARBA00001916"/>
    </source>
</evidence>
<accession>A0A3B1C285</accession>
<dbReference type="PRINTS" id="PR00151">
    <property type="entry name" value="PORPHBDMNASE"/>
</dbReference>
<evidence type="ECO:0000256" key="7">
    <source>
        <dbReference type="ARBA" id="ARBA00023244"/>
    </source>
</evidence>
<dbReference type="SUPFAM" id="SSF54782">
    <property type="entry name" value="Porphobilinogen deaminase (hydroxymethylbilane synthase), C-terminal domain"/>
    <property type="match status" value="1"/>
</dbReference>
<organism evidence="11">
    <name type="scientific">hydrothermal vent metagenome</name>
    <dbReference type="NCBI Taxonomy" id="652676"/>
    <lineage>
        <taxon>unclassified sequences</taxon>
        <taxon>metagenomes</taxon>
        <taxon>ecological metagenomes</taxon>
    </lineage>
</organism>
<dbReference type="PANTHER" id="PTHR11557:SF0">
    <property type="entry name" value="PORPHOBILINOGEN DEAMINASE"/>
    <property type="match status" value="1"/>
</dbReference>
<dbReference type="InterPro" id="IPR022419">
    <property type="entry name" value="Porphobilin_deaminase_cofac_BS"/>
</dbReference>
<dbReference type="InterPro" id="IPR036803">
    <property type="entry name" value="Porphobilinogen_deaminase_C_sf"/>
</dbReference>
<evidence type="ECO:0000313" key="11">
    <source>
        <dbReference type="EMBL" id="VAX22202.1"/>
    </source>
</evidence>
<dbReference type="Pfam" id="PF01379">
    <property type="entry name" value="Porphobil_deam"/>
    <property type="match status" value="1"/>
</dbReference>
<evidence type="ECO:0000256" key="8">
    <source>
        <dbReference type="ARBA" id="ARBA00033064"/>
    </source>
</evidence>
<dbReference type="InterPro" id="IPR022418">
    <property type="entry name" value="Porphobilinogen_deaminase_C"/>
</dbReference>
<dbReference type="SUPFAM" id="SSF53850">
    <property type="entry name" value="Periplasmic binding protein-like II"/>
    <property type="match status" value="1"/>
</dbReference>
<dbReference type="PANTHER" id="PTHR11557">
    <property type="entry name" value="PORPHOBILINOGEN DEAMINASE"/>
    <property type="match status" value="1"/>
</dbReference>
<dbReference type="AlphaFoldDB" id="A0A3B1C285"/>
<feature type="non-terminal residue" evidence="11">
    <location>
        <position position="1"/>
    </location>
</feature>
<protein>
    <recommendedName>
        <fullName evidence="5">Porphobilinogen deaminase</fullName>
        <ecNumber evidence="4">2.5.1.61</ecNumber>
    </recommendedName>
    <alternativeName>
        <fullName evidence="8">Hydroxymethylbilane synthase</fullName>
    </alternativeName>
</protein>
<dbReference type="EC" id="2.5.1.61" evidence="4"/>
<dbReference type="GO" id="GO:0004418">
    <property type="term" value="F:hydroxymethylbilane synthase activity"/>
    <property type="evidence" value="ECO:0007669"/>
    <property type="project" value="UniProtKB-EC"/>
</dbReference>
<proteinExistence type="inferred from homology"/>
<name>A0A3B1C285_9ZZZZ</name>
<dbReference type="Gene3D" id="3.30.160.40">
    <property type="entry name" value="Porphobilinogen deaminase, C-terminal domain"/>
    <property type="match status" value="1"/>
</dbReference>
<reference evidence="11" key="1">
    <citation type="submission" date="2018-06" db="EMBL/GenBank/DDBJ databases">
        <authorList>
            <person name="Zhirakovskaya E."/>
        </authorList>
    </citation>
    <scope>NUCLEOTIDE SEQUENCE</scope>
</reference>
<evidence type="ECO:0000256" key="6">
    <source>
        <dbReference type="ARBA" id="ARBA00022679"/>
    </source>
</evidence>
<evidence type="ECO:0000256" key="2">
    <source>
        <dbReference type="ARBA" id="ARBA00004735"/>
    </source>
</evidence>